<gene>
    <name evidence="1" type="ORF">J7W16_12415</name>
</gene>
<accession>A0A940WZW7</accession>
<evidence type="ECO:0000313" key="1">
    <source>
        <dbReference type="EMBL" id="MBP3951936.1"/>
    </source>
</evidence>
<name>A0A940WZW7_9BACI</name>
<proteinExistence type="predicted"/>
<evidence type="ECO:0000313" key="2">
    <source>
        <dbReference type="Proteomes" id="UP000678228"/>
    </source>
</evidence>
<protein>
    <submittedName>
        <fullName evidence="1">Uncharacterized protein</fullName>
    </submittedName>
</protein>
<keyword evidence="2" id="KW-1185">Reference proteome</keyword>
<comment type="caution">
    <text evidence="1">The sequence shown here is derived from an EMBL/GenBank/DDBJ whole genome shotgun (WGS) entry which is preliminary data.</text>
</comment>
<dbReference type="Proteomes" id="UP000678228">
    <property type="component" value="Unassembled WGS sequence"/>
</dbReference>
<organism evidence="1 2">
    <name type="scientific">Halalkalibacter suaedae</name>
    <dbReference type="NCBI Taxonomy" id="2822140"/>
    <lineage>
        <taxon>Bacteria</taxon>
        <taxon>Bacillati</taxon>
        <taxon>Bacillota</taxon>
        <taxon>Bacilli</taxon>
        <taxon>Bacillales</taxon>
        <taxon>Bacillaceae</taxon>
        <taxon>Halalkalibacter</taxon>
    </lineage>
</organism>
<reference evidence="1" key="1">
    <citation type="submission" date="2021-03" db="EMBL/GenBank/DDBJ databases">
        <title>Bacillus suaedae sp. nov., isolated from Suaeda aralocaspica.</title>
        <authorList>
            <person name="Lei R.F.R."/>
        </authorList>
    </citation>
    <scope>NUCLEOTIDE SEQUENCE</scope>
    <source>
        <strain evidence="1">YZJH907-2</strain>
    </source>
</reference>
<dbReference type="RefSeq" id="WP_210597613.1">
    <property type="nucleotide sequence ID" value="NZ_JAGKSQ010000004.1"/>
</dbReference>
<dbReference type="AlphaFoldDB" id="A0A940WZW7"/>
<sequence length="191" mass="21519">MAINYKQCINCESKNTLNLLYGMPTDDASKQAKEGKFKLGGCCVIVGGPEYCCNVCESEWNKEQAIDAAYEKIIGLNAYVGGFFGASYNVDLDLISGSAAWSHWENGEEVASECKALKETTVKKLIEELKIINFLNWKREYIEPGVLDGTSWSVELIREGRNLKRSGANKFPEEWDDFCKLVRRMTGKRFS</sequence>
<dbReference type="EMBL" id="JAGKSQ010000004">
    <property type="protein sequence ID" value="MBP3951936.1"/>
    <property type="molecule type" value="Genomic_DNA"/>
</dbReference>